<evidence type="ECO:0000256" key="9">
    <source>
        <dbReference type="ARBA" id="ARBA00023242"/>
    </source>
</evidence>
<evidence type="ECO:0000256" key="10">
    <source>
        <dbReference type="SAM" id="MobiDB-lite"/>
    </source>
</evidence>
<feature type="compositionally biased region" description="Low complexity" evidence="10">
    <location>
        <begin position="754"/>
        <end position="767"/>
    </location>
</feature>
<dbReference type="Proteomes" id="UP000472263">
    <property type="component" value="Chromosome 6"/>
</dbReference>
<evidence type="ECO:0000256" key="4">
    <source>
        <dbReference type="ARBA" id="ARBA00022553"/>
    </source>
</evidence>
<dbReference type="FunFam" id="2.60.40.340:FF:000001">
    <property type="entry name" value="Nuclear factor of activated T-cells, cytoplasmic, calcineurin-dependent 2"/>
    <property type="match status" value="1"/>
</dbReference>
<dbReference type="GO" id="GO:0005737">
    <property type="term" value="C:cytoplasm"/>
    <property type="evidence" value="ECO:0007669"/>
    <property type="project" value="UniProtKB-SubCell"/>
</dbReference>
<dbReference type="InterPro" id="IPR037059">
    <property type="entry name" value="RHD_DNA_bind_dom_sf"/>
</dbReference>
<keyword evidence="13" id="KW-1185">Reference proteome</keyword>
<dbReference type="InterPro" id="IPR011539">
    <property type="entry name" value="RHD_DNA_bind_dom"/>
</dbReference>
<keyword evidence="3" id="KW-0963">Cytoplasm</keyword>
<reference evidence="12" key="2">
    <citation type="submission" date="2025-08" db="UniProtKB">
        <authorList>
            <consortium name="Ensembl"/>
        </authorList>
    </citation>
    <scope>IDENTIFICATION</scope>
</reference>
<evidence type="ECO:0000313" key="12">
    <source>
        <dbReference type="Ensembl" id="ENSMMDP00005024507.1"/>
    </source>
</evidence>
<protein>
    <submittedName>
        <fullName evidence="12">Nuclear factor of activated T cells 3b</fullName>
    </submittedName>
</protein>
<dbReference type="InterPro" id="IPR014756">
    <property type="entry name" value="Ig_E-set"/>
</dbReference>
<feature type="compositionally biased region" description="Polar residues" evidence="10">
    <location>
        <begin position="805"/>
        <end position="818"/>
    </location>
</feature>
<feature type="domain" description="RHD" evidence="11">
    <location>
        <begin position="403"/>
        <end position="584"/>
    </location>
</feature>
<keyword evidence="8" id="KW-0804">Transcription</keyword>
<evidence type="ECO:0000256" key="1">
    <source>
        <dbReference type="ARBA" id="ARBA00004123"/>
    </source>
</evidence>
<evidence type="ECO:0000256" key="5">
    <source>
        <dbReference type="ARBA" id="ARBA00022737"/>
    </source>
</evidence>
<keyword evidence="4" id="KW-0597">Phosphoprotein</keyword>
<dbReference type="SMART" id="SM00429">
    <property type="entry name" value="IPT"/>
    <property type="match status" value="1"/>
</dbReference>
<evidence type="ECO:0000313" key="13">
    <source>
        <dbReference type="Proteomes" id="UP000472263"/>
    </source>
</evidence>
<name>A0A667YA84_9TELE</name>
<dbReference type="InterPro" id="IPR002909">
    <property type="entry name" value="IPT_dom"/>
</dbReference>
<dbReference type="PRINTS" id="PR01789">
    <property type="entry name" value="NUCFACTORATC"/>
</dbReference>
<evidence type="ECO:0000256" key="8">
    <source>
        <dbReference type="ARBA" id="ARBA00023163"/>
    </source>
</evidence>
<dbReference type="GO" id="GO:0033173">
    <property type="term" value="P:calcineurin-NFAT signaling cascade"/>
    <property type="evidence" value="ECO:0007669"/>
    <property type="project" value="TreeGrafter"/>
</dbReference>
<comment type="subcellular location">
    <subcellularLocation>
        <location evidence="2">Cytoplasm</location>
    </subcellularLocation>
    <subcellularLocation>
        <location evidence="1">Nucleus</location>
    </subcellularLocation>
</comment>
<dbReference type="PANTHER" id="PTHR12533">
    <property type="entry name" value="NFAT"/>
    <property type="match status" value="1"/>
</dbReference>
<dbReference type="InterPro" id="IPR032397">
    <property type="entry name" value="RHD_dimer"/>
</dbReference>
<evidence type="ECO:0000259" key="11">
    <source>
        <dbReference type="PROSITE" id="PS50254"/>
    </source>
</evidence>
<dbReference type="GO" id="GO:0007399">
    <property type="term" value="P:nervous system development"/>
    <property type="evidence" value="ECO:0007669"/>
    <property type="project" value="UniProtKB-ARBA"/>
</dbReference>
<dbReference type="GO" id="GO:0005634">
    <property type="term" value="C:nucleus"/>
    <property type="evidence" value="ECO:0007669"/>
    <property type="project" value="UniProtKB-SubCell"/>
</dbReference>
<dbReference type="InterPro" id="IPR008967">
    <property type="entry name" value="p53-like_TF_DNA-bd_sf"/>
</dbReference>
<dbReference type="PROSITE" id="PS50254">
    <property type="entry name" value="REL_2"/>
    <property type="match status" value="1"/>
</dbReference>
<proteinExistence type="predicted"/>
<feature type="compositionally biased region" description="Low complexity" evidence="10">
    <location>
        <begin position="257"/>
        <end position="270"/>
    </location>
</feature>
<dbReference type="GeneTree" id="ENSGT00940000156131"/>
<accession>A0A667YA84</accession>
<keyword evidence="5" id="KW-0677">Repeat</keyword>
<dbReference type="FunFam" id="2.60.40.10:FF:000040">
    <property type="entry name" value="Nuclear factor of activated T-cells, cytoplasmic, calcineurin-dependent 2"/>
    <property type="match status" value="1"/>
</dbReference>
<organism evidence="12 13">
    <name type="scientific">Myripristis murdjan</name>
    <name type="common">pinecone soldierfish</name>
    <dbReference type="NCBI Taxonomy" id="586833"/>
    <lineage>
        <taxon>Eukaryota</taxon>
        <taxon>Metazoa</taxon>
        <taxon>Chordata</taxon>
        <taxon>Craniata</taxon>
        <taxon>Vertebrata</taxon>
        <taxon>Euteleostomi</taxon>
        <taxon>Actinopterygii</taxon>
        <taxon>Neopterygii</taxon>
        <taxon>Teleostei</taxon>
        <taxon>Neoteleostei</taxon>
        <taxon>Acanthomorphata</taxon>
        <taxon>Holocentriformes</taxon>
        <taxon>Holocentridae</taxon>
        <taxon>Myripristis</taxon>
    </lineage>
</organism>
<gene>
    <name evidence="12" type="primary">LOC115360264</name>
</gene>
<dbReference type="GO" id="GO:0000978">
    <property type="term" value="F:RNA polymerase II cis-regulatory region sequence-specific DNA binding"/>
    <property type="evidence" value="ECO:0007669"/>
    <property type="project" value="TreeGrafter"/>
</dbReference>
<evidence type="ECO:0000256" key="3">
    <source>
        <dbReference type="ARBA" id="ARBA00022490"/>
    </source>
</evidence>
<feature type="region of interest" description="Disordered" evidence="10">
    <location>
        <begin position="217"/>
        <end position="315"/>
    </location>
</feature>
<keyword evidence="6" id="KW-0805">Transcription regulation</keyword>
<dbReference type="Ensembl" id="ENSMMDT00005025031.1">
    <property type="protein sequence ID" value="ENSMMDP00005024507.1"/>
    <property type="gene ID" value="ENSMMDG00005011240.1"/>
</dbReference>
<evidence type="ECO:0000256" key="2">
    <source>
        <dbReference type="ARBA" id="ARBA00004496"/>
    </source>
</evidence>
<feature type="region of interest" description="Disordered" evidence="10">
    <location>
        <begin position="754"/>
        <end position="834"/>
    </location>
</feature>
<sequence length="908" mass="98166">MIRLRLHIERQCAAKPVCQQVLLPGFLTAHCHPADCLHCKRSALVICLSAHFFSPPGPDPDVRTPPTSTSTLALVSQPVGQEPHSHHPCLSATNNYQHVGYQAMGPQYGSLGNPRAFDCPSIQITSIASHSHVEAGSSQDVVAGAEGGFPEASWSRDQLYLPLDACYRDAALSTSPCSSVSSRSWLSDRSSCESFSHIYDDVEGELNEAAARFTLGSPLTSPLHSPGCGGGSPRQSPRQSPCPSPRTSITEENWLNPRPTSRPSSRPTSPGVKRRHSSADVPARSPSPHRSPSPTPGTSPRGSVTDETWVGSPGGTLGSLLGFGCQELDVPSKTRRTTGSQLGLVAGQGDSVLEELQAVIPLLDSAEEQGGAQGGLAELFLPVPSHFSWNKPKPGNPPLFRPSSPPPLDWPLPSQYEQWELKVEVQPKTHHRAHYETEGSRGSVKAAAGGHPVVKLTGYSDQQVSLLVFIGTADDRYVRPHSFYQVHRVTGKTVTTACQERIVGNYKVLEIPLLPENNMSASLDCAGILKLRNADIELKRGETDIGRKNTRVRLVFRVNVPQPGGRTVWLQTTSIPVECSQRSAQELPQVESFSPASCSADGGQEMIIRGPNISTQSKVIFMEKGPDGRSLWEVDVKVVPEKSSEASVVVEIPPYHKATSCPVQVQFYVTNGKRRRSLTQSFTYLPAARRLLLASSAPAAPLVKQERWEVDFIPHNPPVFRPAPSQPLSCPDTAYYDSCELPVHCGPPHLLHQHLPSPDPLDSLLDSNRQPGEHRLSFQPVARKPDVYAPPAPLTSSVPPHVPDPQQTSAVPPQSSSAGPGGEQAPSLGSRRAVLPGADPQKAALLTGTRGGLNIKQEPGEKSSLECVGLQEITLDDGRKLCRLKKTTNNIIITLRRKLFFILLFDAT</sequence>
<evidence type="ECO:0000256" key="7">
    <source>
        <dbReference type="ARBA" id="ARBA00023125"/>
    </source>
</evidence>
<reference evidence="12" key="3">
    <citation type="submission" date="2025-09" db="UniProtKB">
        <authorList>
            <consortium name="Ensembl"/>
        </authorList>
    </citation>
    <scope>IDENTIFICATION</scope>
</reference>
<dbReference type="InterPro" id="IPR013783">
    <property type="entry name" value="Ig-like_fold"/>
</dbReference>
<keyword evidence="9" id="KW-0539">Nucleus</keyword>
<dbReference type="GO" id="GO:0005667">
    <property type="term" value="C:transcription regulator complex"/>
    <property type="evidence" value="ECO:0007669"/>
    <property type="project" value="TreeGrafter"/>
</dbReference>
<dbReference type="AlphaFoldDB" id="A0A667YA84"/>
<evidence type="ECO:0000256" key="6">
    <source>
        <dbReference type="ARBA" id="ARBA00023015"/>
    </source>
</evidence>
<dbReference type="PANTHER" id="PTHR12533:SF6">
    <property type="entry name" value="NUCLEAR FACTOR OF ACTIVATED T-CELLS, CYTOPLASMIC 3"/>
    <property type="match status" value="1"/>
</dbReference>
<dbReference type="InterPro" id="IPR008366">
    <property type="entry name" value="NFAT"/>
</dbReference>
<dbReference type="InParanoid" id="A0A667YA84"/>
<dbReference type="SUPFAM" id="SSF81296">
    <property type="entry name" value="E set domains"/>
    <property type="match status" value="1"/>
</dbReference>
<dbReference type="Pfam" id="PF16179">
    <property type="entry name" value="RHD_dimer"/>
    <property type="match status" value="1"/>
</dbReference>
<reference evidence="12" key="1">
    <citation type="submission" date="2019-06" db="EMBL/GenBank/DDBJ databases">
        <authorList>
            <consortium name="Wellcome Sanger Institute Data Sharing"/>
        </authorList>
    </citation>
    <scope>NUCLEOTIDE SEQUENCE [LARGE SCALE GENOMIC DNA]</scope>
</reference>
<dbReference type="SUPFAM" id="SSF49417">
    <property type="entry name" value="p53-like transcription factors"/>
    <property type="match status" value="1"/>
</dbReference>
<dbReference type="Pfam" id="PF00554">
    <property type="entry name" value="RHD_DNA_bind"/>
    <property type="match status" value="1"/>
</dbReference>
<dbReference type="Gene3D" id="2.60.40.10">
    <property type="entry name" value="Immunoglobulins"/>
    <property type="match status" value="1"/>
</dbReference>
<dbReference type="Gene3D" id="2.60.40.340">
    <property type="entry name" value="Rel homology domain (RHD), DNA-binding domain"/>
    <property type="match status" value="1"/>
</dbReference>
<feature type="compositionally biased region" description="Low complexity" evidence="10">
    <location>
        <begin position="233"/>
        <end position="248"/>
    </location>
</feature>
<dbReference type="GO" id="GO:0000981">
    <property type="term" value="F:DNA-binding transcription factor activity, RNA polymerase II-specific"/>
    <property type="evidence" value="ECO:0007669"/>
    <property type="project" value="TreeGrafter"/>
</dbReference>
<keyword evidence="7" id="KW-0238">DNA-binding</keyword>